<gene>
    <name evidence="4" type="ORF">SAMN04487911_10384</name>
</gene>
<name>A0A1M6C4W7_9FLAO</name>
<accession>A0A1M6C4W7</accession>
<dbReference type="Gene3D" id="3.40.720.10">
    <property type="entry name" value="Alkaline Phosphatase, subunit A"/>
    <property type="match status" value="1"/>
</dbReference>
<dbReference type="InterPro" id="IPR024607">
    <property type="entry name" value="Sulfatase_CS"/>
</dbReference>
<organism evidence="4 5">
    <name type="scientific">Arenibacter nanhaiticus</name>
    <dbReference type="NCBI Taxonomy" id="558155"/>
    <lineage>
        <taxon>Bacteria</taxon>
        <taxon>Pseudomonadati</taxon>
        <taxon>Bacteroidota</taxon>
        <taxon>Flavobacteriia</taxon>
        <taxon>Flavobacteriales</taxon>
        <taxon>Flavobacteriaceae</taxon>
        <taxon>Arenibacter</taxon>
    </lineage>
</organism>
<dbReference type="InterPro" id="IPR052701">
    <property type="entry name" value="GAG_Ulvan_Degrading_Sulfatases"/>
</dbReference>
<feature type="domain" description="Sulfatase N-terminal" evidence="3">
    <location>
        <begin position="37"/>
        <end position="409"/>
    </location>
</feature>
<dbReference type="InterPro" id="IPR000917">
    <property type="entry name" value="Sulfatase_N"/>
</dbReference>
<dbReference type="RefSeq" id="WP_084668414.1">
    <property type="nucleotide sequence ID" value="NZ_FQYX01000003.1"/>
</dbReference>
<dbReference type="EMBL" id="FQYX01000003">
    <property type="protein sequence ID" value="SHI56087.1"/>
    <property type="molecule type" value="Genomic_DNA"/>
</dbReference>
<dbReference type="Gene3D" id="3.30.1120.10">
    <property type="match status" value="1"/>
</dbReference>
<proteinExistence type="inferred from homology"/>
<dbReference type="SUPFAM" id="SSF53649">
    <property type="entry name" value="Alkaline phosphatase-like"/>
    <property type="match status" value="1"/>
</dbReference>
<reference evidence="4 5" key="1">
    <citation type="submission" date="2016-11" db="EMBL/GenBank/DDBJ databases">
        <authorList>
            <person name="Jaros S."/>
            <person name="Januszkiewicz K."/>
            <person name="Wedrychowicz H."/>
        </authorList>
    </citation>
    <scope>NUCLEOTIDE SEQUENCE [LARGE SCALE GENOMIC DNA]</scope>
    <source>
        <strain evidence="4 5">CGMCC 1.8863</strain>
    </source>
</reference>
<dbReference type="PANTHER" id="PTHR43751:SF3">
    <property type="entry name" value="SULFATASE N-TERMINAL DOMAIN-CONTAINING PROTEIN"/>
    <property type="match status" value="1"/>
</dbReference>
<evidence type="ECO:0000313" key="4">
    <source>
        <dbReference type="EMBL" id="SHI56087.1"/>
    </source>
</evidence>
<comment type="similarity">
    <text evidence="1">Belongs to the sulfatase family.</text>
</comment>
<dbReference type="AlphaFoldDB" id="A0A1M6C4W7"/>
<protein>
    <submittedName>
        <fullName evidence="4">Arylsulfatase</fullName>
    </submittedName>
</protein>
<dbReference type="STRING" id="558155.SAMN04487911_10384"/>
<evidence type="ECO:0000313" key="5">
    <source>
        <dbReference type="Proteomes" id="UP000184231"/>
    </source>
</evidence>
<dbReference type="Pfam" id="PF00884">
    <property type="entry name" value="Sulfatase"/>
    <property type="match status" value="1"/>
</dbReference>
<dbReference type="InterPro" id="IPR017850">
    <property type="entry name" value="Alkaline_phosphatase_core_sf"/>
</dbReference>
<dbReference type="CDD" id="cd16145">
    <property type="entry name" value="ARS_like"/>
    <property type="match status" value="1"/>
</dbReference>
<sequence>MNHLLSNFYLLGCFIILFSSCKEQKKDNAVINVNQKPNIIYILADDLGYAELGAYGQEKIQTPNIDALAKNGMLFTQHYTGAPVCAPARYNLLTGKHSGHSYVRGNDEWRERGEVWNYVAGIKDSSLEGQRPIPMTSITIANKLKEAGYATGMVGKWGLGAPHTESVPTNFGFDYFFGFNCQRQAHTYYPVHLYENKTRVYLNNDTIAPNTKLDKGADPFQEASYDKYTLNDYASELMFDKITQFVDNHKNKPFFMYWADPIPHAPLQAPKRWVDYYIEKFGDEEPYLGERSYFPHKNPRAAYAAMVSYLDENVGKLVAQLKKEGIYENTLIMFTSDNGPTFNGGTDSPWFNSAEPFRSEYGYGKGFLYEGGIRIPMIASWPGKIKAGTTTDLISAHYDVMATLADLTGQAAPERTDGISFLPTLLGKEENQKHHEFLFWEYPEYGGQVAIRMGDWKVLRRNLKNKKAVPTLELYNLKEDVREENNVAAHYPEIVAKAAEIFAREHQDAEVEIFRIPMVENGLLQE</sequence>
<dbReference type="OrthoDB" id="9765065at2"/>
<keyword evidence="2" id="KW-0378">Hydrolase</keyword>
<dbReference type="Proteomes" id="UP000184231">
    <property type="component" value="Unassembled WGS sequence"/>
</dbReference>
<evidence type="ECO:0000256" key="2">
    <source>
        <dbReference type="ARBA" id="ARBA00022801"/>
    </source>
</evidence>
<dbReference type="PROSITE" id="PS00523">
    <property type="entry name" value="SULFATASE_1"/>
    <property type="match status" value="1"/>
</dbReference>
<evidence type="ECO:0000256" key="1">
    <source>
        <dbReference type="ARBA" id="ARBA00008779"/>
    </source>
</evidence>
<keyword evidence="5" id="KW-1185">Reference proteome</keyword>
<dbReference type="GO" id="GO:0016787">
    <property type="term" value="F:hydrolase activity"/>
    <property type="evidence" value="ECO:0007669"/>
    <property type="project" value="UniProtKB-KW"/>
</dbReference>
<evidence type="ECO:0000259" key="3">
    <source>
        <dbReference type="Pfam" id="PF00884"/>
    </source>
</evidence>
<dbReference type="PANTHER" id="PTHR43751">
    <property type="entry name" value="SULFATASE"/>
    <property type="match status" value="1"/>
</dbReference>